<comment type="caution">
    <text evidence="2">The sequence shown here is derived from an EMBL/GenBank/DDBJ whole genome shotgun (WGS) entry which is preliminary data.</text>
</comment>
<evidence type="ECO:0000313" key="3">
    <source>
        <dbReference type="Proteomes" id="UP000419144"/>
    </source>
</evidence>
<organism evidence="2 3">
    <name type="scientific">Leishmania tarentolae</name>
    <name type="common">Sauroleishmania tarentolae</name>
    <dbReference type="NCBI Taxonomy" id="5689"/>
    <lineage>
        <taxon>Eukaryota</taxon>
        <taxon>Discoba</taxon>
        <taxon>Euglenozoa</taxon>
        <taxon>Kinetoplastea</taxon>
        <taxon>Metakinetoplastina</taxon>
        <taxon>Trypanosomatida</taxon>
        <taxon>Trypanosomatidae</taxon>
        <taxon>Leishmaniinae</taxon>
        <taxon>Leishmania</taxon>
        <taxon>lizard Leishmania</taxon>
    </lineage>
</organism>
<feature type="compositionally biased region" description="Basic and acidic residues" evidence="1">
    <location>
        <begin position="117"/>
        <end position="143"/>
    </location>
</feature>
<dbReference type="EMBL" id="BLBS01000009">
    <property type="protein sequence ID" value="GET86198.1"/>
    <property type="molecule type" value="Genomic_DNA"/>
</dbReference>
<dbReference type="OrthoDB" id="273637at2759"/>
<name>A0A640KA81_LEITA</name>
<sequence>MPGDLGRVSRTNEALVAHRPHSAASPVERRMTVDPRTHTKSVYQRGSDGSEMYASYYNSNDDPTFQDRFNQRRDGNVFMQSAQFTFVSHGGGTGRNHNTVKERQRPVVIEEPDDTDEHGTHTDRGHHDGGHATHTETKRRPSKQDPIVEEPDSDDDYNKADSRAHHRSGTKGERSSHPPAPAFPMHPLGMESFMEDMMPSPFGFGDVFPLTSWRAQGHGKQKSPPTSYESKWQLSPYTHGGMMGGPFTGDFFGTGGPESPFHMMEAMRYHMHKQRASMFGGVDPFAHFI</sequence>
<reference evidence="2" key="1">
    <citation type="submission" date="2019-11" db="EMBL/GenBank/DDBJ databases">
        <title>Leishmania tarentolae CDS.</title>
        <authorList>
            <person name="Goto Y."/>
            <person name="Yamagishi J."/>
        </authorList>
    </citation>
    <scope>NUCLEOTIDE SEQUENCE [LARGE SCALE GENOMIC DNA]</scope>
    <source>
        <strain evidence="2">Parrot Tar II</strain>
    </source>
</reference>
<accession>A0A640KA81</accession>
<evidence type="ECO:0000256" key="1">
    <source>
        <dbReference type="SAM" id="MobiDB-lite"/>
    </source>
</evidence>
<proteinExistence type="predicted"/>
<evidence type="ECO:0000313" key="2">
    <source>
        <dbReference type="EMBL" id="GET86198.1"/>
    </source>
</evidence>
<feature type="region of interest" description="Disordered" evidence="1">
    <location>
        <begin position="88"/>
        <end position="188"/>
    </location>
</feature>
<dbReference type="AlphaFoldDB" id="A0A640KA81"/>
<keyword evidence="3" id="KW-1185">Reference proteome</keyword>
<protein>
    <submittedName>
        <fullName evidence="2">Uncharacterized protein</fullName>
    </submittedName>
</protein>
<feature type="compositionally biased region" description="Basic and acidic residues" evidence="1">
    <location>
        <begin position="27"/>
        <end position="37"/>
    </location>
</feature>
<feature type="region of interest" description="Disordered" evidence="1">
    <location>
        <begin position="1"/>
        <end position="46"/>
    </location>
</feature>
<dbReference type="VEuPathDB" id="TriTrypDB:LtaPh_0806700"/>
<dbReference type="Proteomes" id="UP000419144">
    <property type="component" value="Unassembled WGS sequence"/>
</dbReference>
<gene>
    <name evidence="2" type="ORF">LtaPh_0806700</name>
</gene>